<dbReference type="InterPro" id="IPR014710">
    <property type="entry name" value="RmlC-like_jellyroll"/>
</dbReference>
<name>A0A0M0JUI9_9EUKA</name>
<comment type="caution">
    <text evidence="6">The sequence shown here is derived from an EMBL/GenBank/DDBJ whole genome shotgun (WGS) entry which is preliminary data.</text>
</comment>
<dbReference type="OrthoDB" id="417078at2759"/>
<proteinExistence type="predicted"/>
<dbReference type="InterPro" id="IPR000595">
    <property type="entry name" value="cNMP-bd_dom"/>
</dbReference>
<dbReference type="InterPro" id="IPR002048">
    <property type="entry name" value="EF_hand_dom"/>
</dbReference>
<dbReference type="InterPro" id="IPR018488">
    <property type="entry name" value="cNMP-bd_CS"/>
</dbReference>
<dbReference type="FunFam" id="1.10.238.10:FF:000178">
    <property type="entry name" value="Calmodulin-2 A"/>
    <property type="match status" value="1"/>
</dbReference>
<evidence type="ECO:0000256" key="3">
    <source>
        <dbReference type="SAM" id="MobiDB-lite"/>
    </source>
</evidence>
<keyword evidence="7" id="KW-1185">Reference proteome</keyword>
<feature type="domain" description="Cyclic nucleotide-binding" evidence="4">
    <location>
        <begin position="304"/>
        <end position="426"/>
    </location>
</feature>
<dbReference type="Gene3D" id="2.60.120.10">
    <property type="entry name" value="Jelly Rolls"/>
    <property type="match status" value="1"/>
</dbReference>
<dbReference type="PANTHER" id="PTHR23048">
    <property type="entry name" value="MYOSIN LIGHT CHAIN 1, 3"/>
    <property type="match status" value="1"/>
</dbReference>
<dbReference type="InterPro" id="IPR050230">
    <property type="entry name" value="CALM/Myosin/TropC-like"/>
</dbReference>
<evidence type="ECO:0000313" key="7">
    <source>
        <dbReference type="Proteomes" id="UP000037460"/>
    </source>
</evidence>
<evidence type="ECO:0000259" key="5">
    <source>
        <dbReference type="PROSITE" id="PS50222"/>
    </source>
</evidence>
<dbReference type="InterPro" id="IPR011992">
    <property type="entry name" value="EF-hand-dom_pair"/>
</dbReference>
<dbReference type="AlphaFoldDB" id="A0A0M0JUI9"/>
<dbReference type="SUPFAM" id="SSF51206">
    <property type="entry name" value="cAMP-binding domain-like"/>
    <property type="match status" value="1"/>
</dbReference>
<protein>
    <submittedName>
        <fullName evidence="6">Centrin</fullName>
    </submittedName>
</protein>
<dbReference type="SMART" id="SM00100">
    <property type="entry name" value="cNMP"/>
    <property type="match status" value="1"/>
</dbReference>
<dbReference type="Pfam" id="PF13499">
    <property type="entry name" value="EF-hand_7"/>
    <property type="match status" value="2"/>
</dbReference>
<dbReference type="CDD" id="cd00038">
    <property type="entry name" value="CAP_ED"/>
    <property type="match status" value="1"/>
</dbReference>
<reference evidence="7" key="1">
    <citation type="journal article" date="2015" name="PLoS Genet.">
        <title>Genome Sequence and Transcriptome Analyses of Chrysochromulina tobin: Metabolic Tools for Enhanced Algal Fitness in the Prominent Order Prymnesiales (Haptophyceae).</title>
        <authorList>
            <person name="Hovde B.T."/>
            <person name="Deodato C.R."/>
            <person name="Hunsperger H.M."/>
            <person name="Ryken S.A."/>
            <person name="Yost W."/>
            <person name="Jha R.K."/>
            <person name="Patterson J."/>
            <person name="Monnat R.J. Jr."/>
            <person name="Barlow S.B."/>
            <person name="Starkenburg S.R."/>
            <person name="Cattolico R.A."/>
        </authorList>
    </citation>
    <scope>NUCLEOTIDE SEQUENCE</scope>
    <source>
        <strain evidence="7">CCMP291</strain>
    </source>
</reference>
<keyword evidence="1" id="KW-0677">Repeat</keyword>
<feature type="domain" description="EF-hand" evidence="5">
    <location>
        <begin position="63"/>
        <end position="98"/>
    </location>
</feature>
<dbReference type="EMBL" id="JWZX01002356">
    <property type="protein sequence ID" value="KOO29793.1"/>
    <property type="molecule type" value="Genomic_DNA"/>
</dbReference>
<dbReference type="GO" id="GO:0005509">
    <property type="term" value="F:calcium ion binding"/>
    <property type="evidence" value="ECO:0007669"/>
    <property type="project" value="InterPro"/>
</dbReference>
<feature type="domain" description="EF-hand" evidence="5">
    <location>
        <begin position="27"/>
        <end position="62"/>
    </location>
</feature>
<dbReference type="PRINTS" id="PR00103">
    <property type="entry name" value="CAMPKINASE"/>
</dbReference>
<dbReference type="Proteomes" id="UP000037460">
    <property type="component" value="Unassembled WGS sequence"/>
</dbReference>
<dbReference type="CDD" id="cd00051">
    <property type="entry name" value="EFh"/>
    <property type="match status" value="2"/>
</dbReference>
<dbReference type="SUPFAM" id="SSF47473">
    <property type="entry name" value="EF-hand"/>
    <property type="match status" value="2"/>
</dbReference>
<keyword evidence="2" id="KW-0106">Calcium</keyword>
<gene>
    <name evidence="6" type="ORF">Ctob_013102</name>
</gene>
<dbReference type="PROSITE" id="PS00018">
    <property type="entry name" value="EF_HAND_1"/>
    <property type="match status" value="4"/>
</dbReference>
<feature type="domain" description="EF-hand" evidence="5">
    <location>
        <begin position="100"/>
        <end position="135"/>
    </location>
</feature>
<dbReference type="PROSITE" id="PS50222">
    <property type="entry name" value="EF_HAND_2"/>
    <property type="match status" value="5"/>
</dbReference>
<dbReference type="InterPro" id="IPR018490">
    <property type="entry name" value="cNMP-bd_dom_sf"/>
</dbReference>
<dbReference type="PROSITE" id="PS00889">
    <property type="entry name" value="CNMP_BINDING_2"/>
    <property type="match status" value="1"/>
</dbReference>
<evidence type="ECO:0000256" key="1">
    <source>
        <dbReference type="ARBA" id="ARBA00022737"/>
    </source>
</evidence>
<dbReference type="Gene3D" id="1.10.238.10">
    <property type="entry name" value="EF-hand"/>
    <property type="match status" value="3"/>
</dbReference>
<dbReference type="CDD" id="cd15898">
    <property type="entry name" value="EFh_PI-PLC"/>
    <property type="match status" value="1"/>
</dbReference>
<feature type="domain" description="EF-hand" evidence="5">
    <location>
        <begin position="235"/>
        <end position="270"/>
    </location>
</feature>
<feature type="region of interest" description="Disordered" evidence="3">
    <location>
        <begin position="271"/>
        <end position="290"/>
    </location>
</feature>
<dbReference type="SMART" id="SM00054">
    <property type="entry name" value="EFh"/>
    <property type="match status" value="5"/>
</dbReference>
<evidence type="ECO:0000259" key="4">
    <source>
        <dbReference type="PROSITE" id="PS50042"/>
    </source>
</evidence>
<evidence type="ECO:0000313" key="6">
    <source>
        <dbReference type="EMBL" id="KOO29793.1"/>
    </source>
</evidence>
<dbReference type="GO" id="GO:0016460">
    <property type="term" value="C:myosin II complex"/>
    <property type="evidence" value="ECO:0007669"/>
    <property type="project" value="TreeGrafter"/>
</dbReference>
<feature type="domain" description="EF-hand" evidence="5">
    <location>
        <begin position="192"/>
        <end position="227"/>
    </location>
</feature>
<evidence type="ECO:0000256" key="2">
    <source>
        <dbReference type="ARBA" id="ARBA00022837"/>
    </source>
</evidence>
<dbReference type="PANTHER" id="PTHR23048:SF59">
    <property type="entry name" value="EF-HAND SUPERFAMILY PROTEIN"/>
    <property type="match status" value="1"/>
</dbReference>
<accession>A0A0M0JUI9</accession>
<organism evidence="6 7">
    <name type="scientific">Chrysochromulina tobinii</name>
    <dbReference type="NCBI Taxonomy" id="1460289"/>
    <lineage>
        <taxon>Eukaryota</taxon>
        <taxon>Haptista</taxon>
        <taxon>Haptophyta</taxon>
        <taxon>Prymnesiophyceae</taxon>
        <taxon>Prymnesiales</taxon>
        <taxon>Chrysochromulinaceae</taxon>
        <taxon>Chrysochromulina</taxon>
    </lineage>
</organism>
<sequence length="441" mass="49403">MQEYPRRGRRASRESGGVAKVKSFTDEQIDEIREAFNLFDSDGSGAINYKELKAAMKALGFDTSKDEMEKIIKQVDADGSGQIEFPEFMLMMTGNMSKIDSREEILKLFARFDRKAKGYIDLDDLKHVAKELGHNVSDFHLQQMLILVGTDGFVSRDQFFKVLTREKDADGNPIAASILEMYAEDSDEEGEEAKAQLKDIFQSIDADKSGSVSYTEWKKTVGERWESLKRFFGGHKQSEVGLMFKKVDLDGSGDLTWDEFEYLLDLLLDGGGPSDPQATPQPARRPRKKAVRDRAVATLAKVDAFSRLQPTDLHLMLDRMEYANFKEGDHVFEQGDVAADKVYIVMNGTATVVRRDEESGEQKTFASLSQGACFGELALIRNEPRSASVTATSQLCTLYISVQQFEIFVGSLKEVFKEQVAGYSDGNVFKEQVADAPQDIL</sequence>
<dbReference type="PROSITE" id="PS50042">
    <property type="entry name" value="CNMP_BINDING_3"/>
    <property type="match status" value="1"/>
</dbReference>
<dbReference type="InterPro" id="IPR018247">
    <property type="entry name" value="EF_Hand_1_Ca_BS"/>
</dbReference>
<dbReference type="Pfam" id="PF00027">
    <property type="entry name" value="cNMP_binding"/>
    <property type="match status" value="1"/>
</dbReference>